<dbReference type="InterPro" id="IPR036188">
    <property type="entry name" value="FAD/NAD-bd_sf"/>
</dbReference>
<reference evidence="5 6" key="1">
    <citation type="submission" date="2018-07" db="EMBL/GenBank/DDBJ databases">
        <title>The complete nuclear genome of the prasinophyte Chloropicon primus (CCMP1205).</title>
        <authorList>
            <person name="Pombert J.-F."/>
            <person name="Otis C."/>
            <person name="Turmel M."/>
            <person name="Lemieux C."/>
        </authorList>
    </citation>
    <scope>NUCLEOTIDE SEQUENCE [LARGE SCALE GENOMIC DNA]</scope>
    <source>
        <strain evidence="5 6">CCMP1205</strain>
    </source>
</reference>
<evidence type="ECO:0000259" key="4">
    <source>
        <dbReference type="Pfam" id="PF01593"/>
    </source>
</evidence>
<keyword evidence="2" id="KW-0125">Carotenoid biosynthesis</keyword>
<keyword evidence="6" id="KW-1185">Reference proteome</keyword>
<dbReference type="PANTHER" id="PTHR43734:SF1">
    <property type="entry name" value="PHYTOENE DESATURASE"/>
    <property type="match status" value="1"/>
</dbReference>
<dbReference type="AlphaFoldDB" id="A0A5B8MX89"/>
<dbReference type="Gene3D" id="3.50.50.60">
    <property type="entry name" value="FAD/NAD(P)-binding domain"/>
    <property type="match status" value="2"/>
</dbReference>
<evidence type="ECO:0000256" key="1">
    <source>
        <dbReference type="ARBA" id="ARBA00004829"/>
    </source>
</evidence>
<dbReference type="InterPro" id="IPR014105">
    <property type="entry name" value="Carotenoid/retinoid_OxRdtase"/>
</dbReference>
<name>A0A5B8MX89_9CHLO</name>
<dbReference type="GO" id="GO:0016491">
    <property type="term" value="F:oxidoreductase activity"/>
    <property type="evidence" value="ECO:0007669"/>
    <property type="project" value="UniProtKB-KW"/>
</dbReference>
<dbReference type="InterPro" id="IPR002937">
    <property type="entry name" value="Amino_oxidase"/>
</dbReference>
<dbReference type="Proteomes" id="UP000316726">
    <property type="component" value="Chromosome 17"/>
</dbReference>
<feature type="domain" description="Amine oxidase" evidence="4">
    <location>
        <begin position="15"/>
        <end position="317"/>
    </location>
</feature>
<comment type="pathway">
    <text evidence="1">Carotenoid biosynthesis.</text>
</comment>
<dbReference type="Pfam" id="PF01593">
    <property type="entry name" value="Amino_oxidase"/>
    <property type="match status" value="1"/>
</dbReference>
<keyword evidence="3" id="KW-0560">Oxidoreductase</keyword>
<evidence type="ECO:0000313" key="6">
    <source>
        <dbReference type="Proteomes" id="UP000316726"/>
    </source>
</evidence>
<evidence type="ECO:0000256" key="2">
    <source>
        <dbReference type="ARBA" id="ARBA00022746"/>
    </source>
</evidence>
<organism evidence="5 6">
    <name type="scientific">Chloropicon primus</name>
    <dbReference type="NCBI Taxonomy" id="1764295"/>
    <lineage>
        <taxon>Eukaryota</taxon>
        <taxon>Viridiplantae</taxon>
        <taxon>Chlorophyta</taxon>
        <taxon>Chloropicophyceae</taxon>
        <taxon>Chloropicales</taxon>
        <taxon>Chloropicaceae</taxon>
        <taxon>Chloropicon</taxon>
    </lineage>
</organism>
<sequence>MSGGKSAVVVGGGVGGLSSAIRLKKSGAFERVTIIEKNGTLGGRVKSLTLTAKERSGARYRFDTGPSLGLFPQEYRRSFEEDLEAKLPELLKVEPIAYRVYFGDEGRLEGSRTSYLDLLTDEEEMSVQLEGVERGAGDSFKRMLRSSRATLDVGVGAFIDRNFSNLGDFLNLPRLFSLLPRLFQGGIANPFSLLMPLDTWLKQYFKDPRIRSLFTFQTLYVGLSPFTAPSAFSLLAATELSDGVFFPKGGFGEIITALEEKAASVGVAIEVGKEVSRISVSEDGGSVVGVETGCGLKVAADIVLVNADLPFAKSKLLKRKDGRNNPFSMSMGGVDKTREYSAGIVEFCWGIRDDLEALQQHNVFLSSDFVGSWFRPGSRKDLPADGNFYVHVPSKTDPTAATEEGTHSLMILFPVANKAELSSPHAYEDLVDWSRKVVLKRFREIGLDVEEKIEVESATDPEDWQKMYNLVNGSAFGLSHGLDQLAYFRPSNKDDEVEGLFYVGASTHPGNGVPLVLKGSRLVCERILESLR</sequence>
<dbReference type="NCBIfam" id="TIGR02734">
    <property type="entry name" value="crtI_fam"/>
    <property type="match status" value="1"/>
</dbReference>
<evidence type="ECO:0000256" key="3">
    <source>
        <dbReference type="ARBA" id="ARBA00023002"/>
    </source>
</evidence>
<dbReference type="EMBL" id="CP031050">
    <property type="protein sequence ID" value="QDZ25418.1"/>
    <property type="molecule type" value="Genomic_DNA"/>
</dbReference>
<dbReference type="PANTHER" id="PTHR43734">
    <property type="entry name" value="PHYTOENE DESATURASE"/>
    <property type="match status" value="1"/>
</dbReference>
<protein>
    <submittedName>
        <fullName evidence="5">Phytoene desaturase</fullName>
    </submittedName>
</protein>
<dbReference type="SUPFAM" id="SSF51905">
    <property type="entry name" value="FAD/NAD(P)-binding domain"/>
    <property type="match status" value="1"/>
</dbReference>
<dbReference type="OrthoDB" id="7777654at2759"/>
<dbReference type="GO" id="GO:0016117">
    <property type="term" value="P:carotenoid biosynthetic process"/>
    <property type="evidence" value="ECO:0007669"/>
    <property type="project" value="UniProtKB-KW"/>
</dbReference>
<proteinExistence type="predicted"/>
<gene>
    <name evidence="5" type="ORF">A3770_17p79360</name>
</gene>
<dbReference type="STRING" id="1764295.A0A5B8MX89"/>
<accession>A0A5B8MX89</accession>
<evidence type="ECO:0000313" key="5">
    <source>
        <dbReference type="EMBL" id="QDZ25418.1"/>
    </source>
</evidence>